<keyword evidence="3" id="KW-0560">Oxidoreductase</keyword>
<dbReference type="Pfam" id="PF13738">
    <property type="entry name" value="Pyr_redox_3"/>
    <property type="match status" value="1"/>
</dbReference>
<dbReference type="EMBL" id="SNVW01000005">
    <property type="protein sequence ID" value="TDN44396.1"/>
    <property type="molecule type" value="Genomic_DNA"/>
</dbReference>
<dbReference type="Gene3D" id="3.50.50.60">
    <property type="entry name" value="FAD/NAD(P)-binding domain"/>
    <property type="match status" value="1"/>
</dbReference>
<dbReference type="RefSeq" id="WP_133519795.1">
    <property type="nucleotide sequence ID" value="NZ_SNVW01000005.1"/>
</dbReference>
<protein>
    <submittedName>
        <fullName evidence="4">Pyridine nucleotide-disulfide oxidoreductase</fullName>
    </submittedName>
</protein>
<dbReference type="PRINTS" id="PR00411">
    <property type="entry name" value="PNDRDTASEI"/>
</dbReference>
<evidence type="ECO:0000313" key="5">
    <source>
        <dbReference type="Proteomes" id="UP000295764"/>
    </source>
</evidence>
<accession>A0A4R6DHZ6</accession>
<evidence type="ECO:0000256" key="1">
    <source>
        <dbReference type="ARBA" id="ARBA00022630"/>
    </source>
</evidence>
<comment type="caution">
    <text evidence="4">The sequence shown here is derived from an EMBL/GenBank/DDBJ whole genome shotgun (WGS) entry which is preliminary data.</text>
</comment>
<gene>
    <name evidence="4" type="ORF">EDF64_105231</name>
</gene>
<proteinExistence type="predicted"/>
<evidence type="ECO:0000256" key="3">
    <source>
        <dbReference type="ARBA" id="ARBA00023002"/>
    </source>
</evidence>
<keyword evidence="1" id="KW-0285">Flavoprotein</keyword>
<dbReference type="InterPro" id="IPR036188">
    <property type="entry name" value="FAD/NAD-bd_sf"/>
</dbReference>
<organism evidence="4 5">
    <name type="scientific">Curtobacterium flaccumfaciens</name>
    <dbReference type="NCBI Taxonomy" id="2035"/>
    <lineage>
        <taxon>Bacteria</taxon>
        <taxon>Bacillati</taxon>
        <taxon>Actinomycetota</taxon>
        <taxon>Actinomycetes</taxon>
        <taxon>Micrococcales</taxon>
        <taxon>Microbacteriaceae</taxon>
        <taxon>Curtobacterium</taxon>
    </lineage>
</organism>
<name>A0A4R6DHZ6_9MICO</name>
<dbReference type="SUPFAM" id="SSF51905">
    <property type="entry name" value="FAD/NAD(P)-binding domain"/>
    <property type="match status" value="1"/>
</dbReference>
<dbReference type="GO" id="GO:0016491">
    <property type="term" value="F:oxidoreductase activity"/>
    <property type="evidence" value="ECO:0007669"/>
    <property type="project" value="UniProtKB-KW"/>
</dbReference>
<dbReference type="PANTHER" id="PTHR23023">
    <property type="entry name" value="DIMETHYLANILINE MONOOXYGENASE"/>
    <property type="match status" value="1"/>
</dbReference>
<sequence>MTLTLTVPPRTDADRLTGLPVAVIGAGPVGLAAAAHLVEQGLPVVVYEAGPTVGTSVRAWGHTRLFSPWQYVIDPAAQRLLEATGWEAPRASSLPTGHDLVDTYLAPLAATPQLAPAIQYGTRVEAVSRQGMDRTRSTGRADTPFLLRLHTADGVTDVTARAVVDTSGTYTSPNPLTAAGLAPAADLGDRVVHALPDVLGADRDRFTGKRVLVVGAGHSAANTLIKLASLAKTAPGTEVLWAVRNAGTARLGADAADGLAARGQLGSTVHGLVESGQVQQIASFEIDDVRLDGDQVTVTGRHAGEVFAVTVDVIVNATGFRPDLNMLREIRLGLDDIVEAPRALAPLIDPNLHSCGSVPPHGVAELAHPEPNFFIAGMKSYGRAPTFLLLTGYEQVRSIAAELAGDHTAARLVELVLPETGVCSTDIGGNSCCTTPAATATPAAEDAACCTPPELTTDSPSCCAN</sequence>
<dbReference type="InterPro" id="IPR050346">
    <property type="entry name" value="FMO-like"/>
</dbReference>
<reference evidence="4 5" key="1">
    <citation type="submission" date="2019-03" db="EMBL/GenBank/DDBJ databases">
        <title>Genomic analyses of the natural microbiome of Caenorhabditis elegans.</title>
        <authorList>
            <person name="Samuel B."/>
        </authorList>
    </citation>
    <scope>NUCLEOTIDE SEQUENCE [LARGE SCALE GENOMIC DNA]</scope>
    <source>
        <strain evidence="4 5">JUb65</strain>
    </source>
</reference>
<evidence type="ECO:0000256" key="2">
    <source>
        <dbReference type="ARBA" id="ARBA00022827"/>
    </source>
</evidence>
<dbReference type="PRINTS" id="PR00368">
    <property type="entry name" value="FADPNR"/>
</dbReference>
<dbReference type="Proteomes" id="UP000295764">
    <property type="component" value="Unassembled WGS sequence"/>
</dbReference>
<dbReference type="AlphaFoldDB" id="A0A4R6DHZ6"/>
<keyword evidence="2" id="KW-0274">FAD</keyword>
<evidence type="ECO:0000313" key="4">
    <source>
        <dbReference type="EMBL" id="TDN44396.1"/>
    </source>
</evidence>
<dbReference type="OrthoDB" id="7279140at2"/>